<evidence type="ECO:0000313" key="1">
    <source>
        <dbReference type="EMBL" id="MDK2126697.1"/>
    </source>
</evidence>
<dbReference type="EMBL" id="JARRAF010000047">
    <property type="protein sequence ID" value="MDK2126697.1"/>
    <property type="molecule type" value="Genomic_DNA"/>
</dbReference>
<reference evidence="1" key="1">
    <citation type="submission" date="2023-03" db="EMBL/GenBank/DDBJ databases">
        <title>Chitinimonas shenzhenensis gen. nov., sp. nov., a novel member of family Burkholderiaceae isolated from activated sludge collected in Shen Zhen, China.</title>
        <authorList>
            <person name="Wang X."/>
        </authorList>
    </citation>
    <scope>NUCLEOTIDE SEQUENCE</scope>
    <source>
        <strain evidence="1">DQS-5</strain>
    </source>
</reference>
<name>A0ABT7E300_9NEIS</name>
<comment type="caution">
    <text evidence="1">The sequence shown here is derived from an EMBL/GenBank/DDBJ whole genome shotgun (WGS) entry which is preliminary data.</text>
</comment>
<organism evidence="1 2">
    <name type="scientific">Parachitinimonas caeni</name>
    <dbReference type="NCBI Taxonomy" id="3031301"/>
    <lineage>
        <taxon>Bacteria</taxon>
        <taxon>Pseudomonadati</taxon>
        <taxon>Pseudomonadota</taxon>
        <taxon>Betaproteobacteria</taxon>
        <taxon>Neisseriales</taxon>
        <taxon>Chitinibacteraceae</taxon>
        <taxon>Parachitinimonas</taxon>
    </lineage>
</organism>
<proteinExistence type="predicted"/>
<evidence type="ECO:0000313" key="2">
    <source>
        <dbReference type="Proteomes" id="UP001172778"/>
    </source>
</evidence>
<keyword evidence="2" id="KW-1185">Reference proteome</keyword>
<dbReference type="RefSeq" id="WP_284103017.1">
    <property type="nucleotide sequence ID" value="NZ_JARRAF010000047.1"/>
</dbReference>
<sequence length="351" mass="38062">MNSTTPQFENTISVQFASRWEEGQITTSALLDLDTGIVSAIDQSGDGDHYQHLIGQFILIGDKEIAVQLEPDDSYRIDAPALAAIRDEALTEKDCKAECHQFFKGDPLKASLFWSELVNSVESLTTLADQHGARTLVDLMYLQNAILSGGFIDSDPDESSVQQIVMALPSADHWLIYIQVTQPYMMQVSADVPQGGATSKGIGNPLSIAFEVTEIDVANVLRQHAVRVLNANGRSFNSMAEDLIATLNLDAISAAALDVGTSLEDQTTAAHEEIARQLIDRNILKGESPPSLMTDAQYLSVKGTKCPRCRLSEIKGDSVEIDGGTATQDSVCSHCGFEWTDVYGLVGYTTN</sequence>
<gene>
    <name evidence="1" type="ORF">PZA18_21870</name>
</gene>
<dbReference type="Proteomes" id="UP001172778">
    <property type="component" value="Unassembled WGS sequence"/>
</dbReference>
<protein>
    <submittedName>
        <fullName evidence="1">Uncharacterized protein</fullName>
    </submittedName>
</protein>
<accession>A0ABT7E300</accession>